<reference evidence="1" key="1">
    <citation type="journal article" date="2023" name="G3 (Bethesda)">
        <title>Whole genome assemblies of Zophobas morio and Tenebrio molitor.</title>
        <authorList>
            <person name="Kaur S."/>
            <person name="Stinson S.A."/>
            <person name="diCenzo G.C."/>
        </authorList>
    </citation>
    <scope>NUCLEOTIDE SEQUENCE</scope>
    <source>
        <strain evidence="1">QUZm001</strain>
    </source>
</reference>
<dbReference type="EMBL" id="JALNTZ010000007">
    <property type="protein sequence ID" value="KAJ3646584.1"/>
    <property type="molecule type" value="Genomic_DNA"/>
</dbReference>
<sequence>MLLSKNWPTFYKAGYNTEDVGKRRKISGLVVQWSGYLPGKRGACGSIPTEAATFFFAYLHYKETVIKTMWNKTVKLYSRLLYCNKFNRVIDPFKDLKFKS</sequence>
<gene>
    <name evidence="1" type="ORF">Zmor_024166</name>
</gene>
<dbReference type="AlphaFoldDB" id="A0AA38M831"/>
<proteinExistence type="predicted"/>
<comment type="caution">
    <text evidence="1">The sequence shown here is derived from an EMBL/GenBank/DDBJ whole genome shotgun (WGS) entry which is preliminary data.</text>
</comment>
<evidence type="ECO:0000313" key="2">
    <source>
        <dbReference type="Proteomes" id="UP001168821"/>
    </source>
</evidence>
<organism evidence="1 2">
    <name type="scientific">Zophobas morio</name>
    <dbReference type="NCBI Taxonomy" id="2755281"/>
    <lineage>
        <taxon>Eukaryota</taxon>
        <taxon>Metazoa</taxon>
        <taxon>Ecdysozoa</taxon>
        <taxon>Arthropoda</taxon>
        <taxon>Hexapoda</taxon>
        <taxon>Insecta</taxon>
        <taxon>Pterygota</taxon>
        <taxon>Neoptera</taxon>
        <taxon>Endopterygota</taxon>
        <taxon>Coleoptera</taxon>
        <taxon>Polyphaga</taxon>
        <taxon>Cucujiformia</taxon>
        <taxon>Tenebrionidae</taxon>
        <taxon>Zophobas</taxon>
    </lineage>
</organism>
<dbReference type="Proteomes" id="UP001168821">
    <property type="component" value="Unassembled WGS sequence"/>
</dbReference>
<name>A0AA38M831_9CUCU</name>
<protein>
    <submittedName>
        <fullName evidence="1">Uncharacterized protein</fullName>
    </submittedName>
</protein>
<evidence type="ECO:0000313" key="1">
    <source>
        <dbReference type="EMBL" id="KAJ3646584.1"/>
    </source>
</evidence>
<accession>A0AA38M831</accession>
<keyword evidence="2" id="KW-1185">Reference proteome</keyword>